<evidence type="ECO:0000313" key="3">
    <source>
        <dbReference type="Proteomes" id="UP001338125"/>
    </source>
</evidence>
<evidence type="ECO:0000313" key="2">
    <source>
        <dbReference type="EMBL" id="KAK5987313.1"/>
    </source>
</evidence>
<feature type="compositionally biased region" description="Basic and acidic residues" evidence="1">
    <location>
        <begin position="120"/>
        <end position="131"/>
    </location>
</feature>
<feature type="compositionally biased region" description="Low complexity" evidence="1">
    <location>
        <begin position="144"/>
        <end position="158"/>
    </location>
</feature>
<proteinExistence type="predicted"/>
<evidence type="ECO:0000256" key="1">
    <source>
        <dbReference type="SAM" id="MobiDB-lite"/>
    </source>
</evidence>
<feature type="compositionally biased region" description="Basic and acidic residues" evidence="1">
    <location>
        <begin position="34"/>
        <end position="49"/>
    </location>
</feature>
<keyword evidence="3" id="KW-1185">Reference proteome</keyword>
<name>A0ABR0S599_9HYPO</name>
<feature type="region of interest" description="Disordered" evidence="1">
    <location>
        <begin position="106"/>
        <end position="169"/>
    </location>
</feature>
<reference evidence="2 3" key="1">
    <citation type="submission" date="2024-01" db="EMBL/GenBank/DDBJ databases">
        <title>Complete genome of Cladobotryum mycophilum ATHUM6906.</title>
        <authorList>
            <person name="Christinaki A.C."/>
            <person name="Myridakis A.I."/>
            <person name="Kouvelis V.N."/>
        </authorList>
    </citation>
    <scope>NUCLEOTIDE SEQUENCE [LARGE SCALE GENOMIC DNA]</scope>
    <source>
        <strain evidence="2 3">ATHUM6906</strain>
    </source>
</reference>
<dbReference type="Proteomes" id="UP001338125">
    <property type="component" value="Unassembled WGS sequence"/>
</dbReference>
<organism evidence="2 3">
    <name type="scientific">Cladobotryum mycophilum</name>
    <dbReference type="NCBI Taxonomy" id="491253"/>
    <lineage>
        <taxon>Eukaryota</taxon>
        <taxon>Fungi</taxon>
        <taxon>Dikarya</taxon>
        <taxon>Ascomycota</taxon>
        <taxon>Pezizomycotina</taxon>
        <taxon>Sordariomycetes</taxon>
        <taxon>Hypocreomycetidae</taxon>
        <taxon>Hypocreales</taxon>
        <taxon>Hypocreaceae</taxon>
        <taxon>Cladobotryum</taxon>
    </lineage>
</organism>
<accession>A0ABR0S599</accession>
<feature type="compositionally biased region" description="Low complexity" evidence="1">
    <location>
        <begin position="1"/>
        <end position="16"/>
    </location>
</feature>
<protein>
    <submittedName>
        <fullName evidence="2">Uncharacterized protein</fullName>
    </submittedName>
</protein>
<feature type="region of interest" description="Disordered" evidence="1">
    <location>
        <begin position="1"/>
        <end position="58"/>
    </location>
</feature>
<gene>
    <name evidence="2" type="ORF">PT974_11438</name>
</gene>
<comment type="caution">
    <text evidence="2">The sequence shown here is derived from an EMBL/GenBank/DDBJ whole genome shotgun (WGS) entry which is preliminary data.</text>
</comment>
<dbReference type="EMBL" id="JAVFKD010000016">
    <property type="protein sequence ID" value="KAK5987313.1"/>
    <property type="molecule type" value="Genomic_DNA"/>
</dbReference>
<sequence>MPRSSSISTSVGTRSRATSGQSQFDYDPSISSGELRREQVHEMKTDKKRSSVKPGWMSQVKSWLATSEPSAQAMKAQKKAAYKKHGIDMKDPRAAAKMHFPLGKVPADAITSTSGPTPEKAFKEKVREKQNRPSYMKHSQGTHSMSSGFSSVPSVKSSRGFNPVAPWDE</sequence>
<feature type="compositionally biased region" description="Polar residues" evidence="1">
    <location>
        <begin position="17"/>
        <end position="32"/>
    </location>
</feature>